<organism evidence="1 2">
    <name type="scientific">Hydrogenophaga atypica</name>
    <dbReference type="NCBI Taxonomy" id="249409"/>
    <lineage>
        <taxon>Bacteria</taxon>
        <taxon>Pseudomonadati</taxon>
        <taxon>Pseudomonadota</taxon>
        <taxon>Betaproteobacteria</taxon>
        <taxon>Burkholderiales</taxon>
        <taxon>Comamonadaceae</taxon>
        <taxon>Hydrogenophaga</taxon>
    </lineage>
</organism>
<protein>
    <recommendedName>
        <fullName evidence="3">Antitoxin</fullName>
    </recommendedName>
</protein>
<evidence type="ECO:0000313" key="1">
    <source>
        <dbReference type="EMBL" id="MFC7408292.1"/>
    </source>
</evidence>
<evidence type="ECO:0000313" key="2">
    <source>
        <dbReference type="Proteomes" id="UP001596501"/>
    </source>
</evidence>
<sequence length="83" mass="9308">MAQVTIYVEDSALEAARQAAARAHMSLSQWFAQFAAAEQRRRSQSWNAFFAELDALQADGDDDFPTLESIRAHEVPDLPREAL</sequence>
<keyword evidence="2" id="KW-1185">Reference proteome</keyword>
<dbReference type="RefSeq" id="WP_382220391.1">
    <property type="nucleotide sequence ID" value="NZ_JBHTCA010000003.1"/>
</dbReference>
<gene>
    <name evidence="1" type="ORF">ACFQPB_05415</name>
</gene>
<accession>A0ABW2QJN2</accession>
<evidence type="ECO:0008006" key="3">
    <source>
        <dbReference type="Google" id="ProtNLM"/>
    </source>
</evidence>
<dbReference type="EMBL" id="JBHTCA010000003">
    <property type="protein sequence ID" value="MFC7408292.1"/>
    <property type="molecule type" value="Genomic_DNA"/>
</dbReference>
<proteinExistence type="predicted"/>
<reference evidence="2" key="1">
    <citation type="journal article" date="2019" name="Int. J. Syst. Evol. Microbiol.">
        <title>The Global Catalogue of Microorganisms (GCM) 10K type strain sequencing project: providing services to taxonomists for standard genome sequencing and annotation.</title>
        <authorList>
            <consortium name="The Broad Institute Genomics Platform"/>
            <consortium name="The Broad Institute Genome Sequencing Center for Infectious Disease"/>
            <person name="Wu L."/>
            <person name="Ma J."/>
        </authorList>
    </citation>
    <scope>NUCLEOTIDE SEQUENCE [LARGE SCALE GENOMIC DNA]</scope>
    <source>
        <strain evidence="2">CGMCC 1.12371</strain>
    </source>
</reference>
<dbReference type="Proteomes" id="UP001596501">
    <property type="component" value="Unassembled WGS sequence"/>
</dbReference>
<comment type="caution">
    <text evidence="1">The sequence shown here is derived from an EMBL/GenBank/DDBJ whole genome shotgun (WGS) entry which is preliminary data.</text>
</comment>
<name>A0ABW2QJN2_9BURK</name>